<gene>
    <name evidence="3" type="ORF">BXT84_06905</name>
</gene>
<proteinExistence type="predicted"/>
<organism evidence="3 4">
    <name type="scientific">Sulfobacillus thermotolerans</name>
    <dbReference type="NCBI Taxonomy" id="338644"/>
    <lineage>
        <taxon>Bacteria</taxon>
        <taxon>Bacillati</taxon>
        <taxon>Bacillota</taxon>
        <taxon>Clostridia</taxon>
        <taxon>Eubacteriales</taxon>
        <taxon>Clostridiales Family XVII. Incertae Sedis</taxon>
        <taxon>Sulfobacillus</taxon>
    </lineage>
</organism>
<sequence>MDNWLNWIGLAKRAGKLAPGHNQVQIALTNHDARLVVIAKDAGESVYRKYHLWAQNLDVPLLQAGSMSDLGRAMGMGPHAVLAILDQSIADRLAAQFGVPSGGMNFDRKRKSTGVRTSQGSETRQSPSDRPASPSPRRKYQKSHEHRGTRGGSDREKHHGRQVTAGTEVARTGSQRTSEKDRTHAERPRP</sequence>
<evidence type="ECO:0000313" key="3">
    <source>
        <dbReference type="EMBL" id="AUW93704.1"/>
    </source>
</evidence>
<dbReference type="Gene3D" id="3.30.1330.30">
    <property type="match status" value="1"/>
</dbReference>
<name>A0ABM6RQS7_9FIRM</name>
<dbReference type="InterPro" id="IPR029064">
    <property type="entry name" value="Ribosomal_eL30-like_sf"/>
</dbReference>
<feature type="region of interest" description="Disordered" evidence="1">
    <location>
        <begin position="98"/>
        <end position="190"/>
    </location>
</feature>
<dbReference type="EMBL" id="CP019454">
    <property type="protein sequence ID" value="AUW93704.1"/>
    <property type="molecule type" value="Genomic_DNA"/>
</dbReference>
<reference evidence="3 4" key="1">
    <citation type="journal article" date="2019" name="Sci. Rep.">
        <title>Sulfobacillus thermotolerans: new insights into resistance and metabolic capacities of acidophilic chemolithotrophs.</title>
        <authorList>
            <person name="Panyushkina A.E."/>
            <person name="Babenko V.V."/>
            <person name="Nikitina A.S."/>
            <person name="Selezneva O.V."/>
            <person name="Tsaplina I.A."/>
            <person name="Letarova M.A."/>
            <person name="Kostryukova E.S."/>
            <person name="Letarov A.V."/>
        </authorList>
    </citation>
    <scope>NUCLEOTIDE SEQUENCE [LARGE SCALE GENOMIC DNA]</scope>
    <source>
        <strain evidence="3 4">Kr1</strain>
    </source>
</reference>
<feature type="compositionally biased region" description="Basic and acidic residues" evidence="1">
    <location>
        <begin position="177"/>
        <end position="190"/>
    </location>
</feature>
<evidence type="ECO:0000259" key="2">
    <source>
        <dbReference type="Pfam" id="PF01248"/>
    </source>
</evidence>
<evidence type="ECO:0000313" key="4">
    <source>
        <dbReference type="Proteomes" id="UP000325292"/>
    </source>
</evidence>
<dbReference type="Pfam" id="PF01248">
    <property type="entry name" value="Ribosomal_L7Ae"/>
    <property type="match status" value="1"/>
</dbReference>
<dbReference type="InterPro" id="IPR004038">
    <property type="entry name" value="Ribosomal_eL8/eL30/eS12/Gad45"/>
</dbReference>
<accession>A0ABM6RQS7</accession>
<keyword evidence="4" id="KW-1185">Reference proteome</keyword>
<evidence type="ECO:0000256" key="1">
    <source>
        <dbReference type="SAM" id="MobiDB-lite"/>
    </source>
</evidence>
<dbReference type="Proteomes" id="UP000325292">
    <property type="component" value="Chromosome"/>
</dbReference>
<feature type="domain" description="Ribosomal protein eL8/eL30/eS12/Gadd45" evidence="2">
    <location>
        <begin position="3"/>
        <end position="88"/>
    </location>
</feature>
<dbReference type="SUPFAM" id="SSF55315">
    <property type="entry name" value="L30e-like"/>
    <property type="match status" value="1"/>
</dbReference>
<feature type="compositionally biased region" description="Basic and acidic residues" evidence="1">
    <location>
        <begin position="142"/>
        <end position="157"/>
    </location>
</feature>
<feature type="compositionally biased region" description="Polar residues" evidence="1">
    <location>
        <begin position="114"/>
        <end position="123"/>
    </location>
</feature>
<protein>
    <recommendedName>
        <fullName evidence="2">Ribosomal protein eL8/eL30/eS12/Gadd45 domain-containing protein</fullName>
    </recommendedName>
</protein>